<comment type="caution">
    <text evidence="1">The sequence shown here is derived from an EMBL/GenBank/DDBJ whole genome shotgun (WGS) entry which is preliminary data.</text>
</comment>
<protein>
    <submittedName>
        <fullName evidence="1">Kinase-like protein</fullName>
    </submittedName>
</protein>
<gene>
    <name evidence="1" type="ORF">MVEN_01947700</name>
</gene>
<sequence length="234" mass="25981">MSLDLALNVVLGITPVPGLAPAFTVFKFIVSCVQDAQASKKQLGVLANALGQLQGALYREFQSSRLISASLLEDIHRFVQIEQDRGFLKSLFHAESCVAAIELFYNRITTTTSAFQADNGAAQYPTVLEHSHNELRRALDINHRNMLAMMVSIERRMDENRSGTNPEQNFYSHTLQYFTSTSGQHVKLEDWMISPFDVDYGPEIGSGGFTWNWTEVAIKLIHNASGVAANVEVG</sequence>
<dbReference type="InterPro" id="IPR059179">
    <property type="entry name" value="MLKL-like_MCAfunc"/>
</dbReference>
<dbReference type="CDD" id="cd21037">
    <property type="entry name" value="MLKL_NTD"/>
    <property type="match status" value="1"/>
</dbReference>
<keyword evidence="1" id="KW-0808">Transferase</keyword>
<proteinExistence type="predicted"/>
<dbReference type="EMBL" id="JACAZI010000019">
    <property type="protein sequence ID" value="KAF7340286.1"/>
    <property type="molecule type" value="Genomic_DNA"/>
</dbReference>
<dbReference type="GO" id="GO:0016301">
    <property type="term" value="F:kinase activity"/>
    <property type="evidence" value="ECO:0007669"/>
    <property type="project" value="UniProtKB-KW"/>
</dbReference>
<keyword evidence="1" id="KW-0418">Kinase</keyword>
<keyword evidence="2" id="KW-1185">Reference proteome</keyword>
<dbReference type="Proteomes" id="UP000620124">
    <property type="component" value="Unassembled WGS sequence"/>
</dbReference>
<name>A0A8H7CLA1_9AGAR</name>
<dbReference type="AlphaFoldDB" id="A0A8H7CLA1"/>
<evidence type="ECO:0000313" key="1">
    <source>
        <dbReference type="EMBL" id="KAF7340286.1"/>
    </source>
</evidence>
<dbReference type="OrthoDB" id="10261027at2759"/>
<reference evidence="1" key="1">
    <citation type="submission" date="2020-05" db="EMBL/GenBank/DDBJ databases">
        <title>Mycena genomes resolve the evolution of fungal bioluminescence.</title>
        <authorList>
            <person name="Tsai I.J."/>
        </authorList>
    </citation>
    <scope>NUCLEOTIDE SEQUENCE</scope>
    <source>
        <strain evidence="1">CCC161011</strain>
    </source>
</reference>
<accession>A0A8H7CLA1</accession>
<evidence type="ECO:0000313" key="2">
    <source>
        <dbReference type="Proteomes" id="UP000620124"/>
    </source>
</evidence>
<organism evidence="1 2">
    <name type="scientific">Mycena venus</name>
    <dbReference type="NCBI Taxonomy" id="2733690"/>
    <lineage>
        <taxon>Eukaryota</taxon>
        <taxon>Fungi</taxon>
        <taxon>Dikarya</taxon>
        <taxon>Basidiomycota</taxon>
        <taxon>Agaricomycotina</taxon>
        <taxon>Agaricomycetes</taxon>
        <taxon>Agaricomycetidae</taxon>
        <taxon>Agaricales</taxon>
        <taxon>Marasmiineae</taxon>
        <taxon>Mycenaceae</taxon>
        <taxon>Mycena</taxon>
    </lineage>
</organism>